<accession>A0ABQ4V5R9</accession>
<keyword evidence="2" id="KW-1185">Reference proteome</keyword>
<proteinExistence type="predicted"/>
<gene>
    <name evidence="1" type="ORF">NGTWS1702_34290</name>
</gene>
<sequence length="63" mass="7224">MVKGRGETTTHHHKRHDTTPLFAALNVLTGNGISQCMPPRRRQEWLKFLKTIDGQVPRICRST</sequence>
<reference evidence="1 2" key="1">
    <citation type="submission" date="2021-08" db="EMBL/GenBank/DDBJ databases">
        <title>Draft genome sequence of Mycolicibacterium sp. NGTWS1702 strain.</title>
        <authorList>
            <person name="Matsumoto M."/>
            <person name="Tang B.C.C."/>
            <person name="Machida Y."/>
            <person name="Matoyama H."/>
            <person name="Kishihara T."/>
            <person name="Sato S."/>
            <person name="Kondo I."/>
            <person name="Sano M."/>
            <person name="Kato G."/>
        </authorList>
    </citation>
    <scope>NUCLEOTIDE SEQUENCE [LARGE SCALE GENOMIC DNA]</scope>
    <source>
        <strain evidence="1 2">NGTWSNA01</strain>
    </source>
</reference>
<comment type="caution">
    <text evidence="1">The sequence shown here is derived from an EMBL/GenBank/DDBJ whole genome shotgun (WGS) entry which is preliminary data.</text>
</comment>
<evidence type="ECO:0000313" key="2">
    <source>
        <dbReference type="Proteomes" id="UP001060504"/>
    </source>
</evidence>
<evidence type="ECO:0000313" key="1">
    <source>
        <dbReference type="EMBL" id="GJF09939.1"/>
    </source>
</evidence>
<dbReference type="Proteomes" id="UP001060504">
    <property type="component" value="Unassembled WGS sequence"/>
</dbReference>
<organism evidence="1 2">
    <name type="scientific">Mycolicibacterium cyprinidarum</name>
    <dbReference type="NCBI Taxonomy" id="2860311"/>
    <lineage>
        <taxon>Bacteria</taxon>
        <taxon>Bacillati</taxon>
        <taxon>Actinomycetota</taxon>
        <taxon>Actinomycetes</taxon>
        <taxon>Mycobacteriales</taxon>
        <taxon>Mycobacteriaceae</taxon>
        <taxon>Mycolicibacterium</taxon>
    </lineage>
</organism>
<name>A0ABQ4V5R9_9MYCO</name>
<evidence type="ECO:0008006" key="3">
    <source>
        <dbReference type="Google" id="ProtNLM"/>
    </source>
</evidence>
<dbReference type="EMBL" id="BPRH01003590">
    <property type="protein sequence ID" value="GJF09939.1"/>
    <property type="molecule type" value="Genomic_DNA"/>
</dbReference>
<protein>
    <recommendedName>
        <fullName evidence="3">Transposase</fullName>
    </recommendedName>
</protein>